<feature type="transmembrane region" description="Helical" evidence="1">
    <location>
        <begin position="40"/>
        <end position="62"/>
    </location>
</feature>
<reference evidence="3" key="1">
    <citation type="journal article" date="2020" name="Microorganisms">
        <title>Complete Genome of a Member of a New Bacterial Lineage in the Microgenomates Group Reveals an Unusual Nucleotide Composition Disparity Between Two Strands of DNA and Limited Metabolic Potential.</title>
        <authorList>
            <person name="Kadnikov V.V."/>
            <person name="Mardanov A.V."/>
            <person name="Beletsky A.V."/>
            <person name="Karnachuk O.V."/>
            <person name="Ravin N.V."/>
        </authorList>
    </citation>
    <scope>NUCLEOTIDE SEQUENCE [LARGE SCALE GENOMIC DNA]</scope>
</reference>
<dbReference type="KEGG" id="caqa:MICH65_0373"/>
<name>A0A857N5V5_9BACT</name>
<evidence type="ECO:0000313" key="3">
    <source>
        <dbReference type="Proteomes" id="UP000463983"/>
    </source>
</evidence>
<keyword evidence="1" id="KW-0812">Transmembrane</keyword>
<sequence>MHSLLRKFFRLPTSILFFLLFIIFVLLHNFIYTLTSVEEALFFSLALISVLISLISTLNRFLNLMTFFLSSHLSISPKKSSSLIQSLLITHTIFSWFAIILLLFAYSSIWPLLSNIPFIPPPFYTLVAFLIFPPTLFQTFILLKHKLSKISLNLIAWSAFVPAIIITAALTLTNFPLYPSAHLGLSLLSLSFFILGLTYLTFSHKLKA</sequence>
<keyword evidence="1" id="KW-0472">Membrane</keyword>
<dbReference type="Proteomes" id="UP000463983">
    <property type="component" value="Chromosome"/>
</dbReference>
<organism evidence="2 3">
    <name type="scientific">Candidatus Chazhemtobacterium aquaticus</name>
    <dbReference type="NCBI Taxonomy" id="2715735"/>
    <lineage>
        <taxon>Bacteria</taxon>
        <taxon>Candidatus Chazhemtobacteraceae</taxon>
        <taxon>Candidatus Chazhemtobacterium</taxon>
    </lineage>
</organism>
<feature type="transmembrane region" description="Helical" evidence="1">
    <location>
        <begin position="83"/>
        <end position="110"/>
    </location>
</feature>
<keyword evidence="3" id="KW-1185">Reference proteome</keyword>
<gene>
    <name evidence="2" type="ORF">MICH65_0373</name>
</gene>
<proteinExistence type="predicted"/>
<feature type="transmembrane region" description="Helical" evidence="1">
    <location>
        <begin position="181"/>
        <end position="202"/>
    </location>
</feature>
<accession>A0A857N5V5</accession>
<evidence type="ECO:0000313" key="2">
    <source>
        <dbReference type="EMBL" id="QHO63354.1"/>
    </source>
</evidence>
<protein>
    <submittedName>
        <fullName evidence="2">Uncharacterized protein</fullName>
    </submittedName>
</protein>
<dbReference type="EMBL" id="CP047901">
    <property type="protein sequence ID" value="QHO63354.1"/>
    <property type="molecule type" value="Genomic_DNA"/>
</dbReference>
<evidence type="ECO:0000256" key="1">
    <source>
        <dbReference type="SAM" id="Phobius"/>
    </source>
</evidence>
<feature type="transmembrane region" description="Helical" evidence="1">
    <location>
        <begin position="122"/>
        <end position="143"/>
    </location>
</feature>
<dbReference type="AlphaFoldDB" id="A0A857N5V5"/>
<dbReference type="RefSeq" id="WP_161931739.1">
    <property type="nucleotide sequence ID" value="NZ_CP047901.1"/>
</dbReference>
<keyword evidence="1" id="KW-1133">Transmembrane helix</keyword>
<feature type="transmembrane region" description="Helical" evidence="1">
    <location>
        <begin position="12"/>
        <end position="34"/>
    </location>
</feature>
<feature type="transmembrane region" description="Helical" evidence="1">
    <location>
        <begin position="155"/>
        <end position="175"/>
    </location>
</feature>